<gene>
    <name evidence="2" type="ORF">P4O66_010488</name>
</gene>
<protein>
    <submittedName>
        <fullName evidence="2">Uncharacterized protein</fullName>
    </submittedName>
</protein>
<accession>A0AAD9DW34</accession>
<sequence length="241" mass="26611">MSRTVLLLLSIFTVQGSGCDDLKKGTVSNLQATINNEKNKGFPEVFPRNYHVHHYFNASTECHDSDSGSSVVKCCVFSAAVILSHSWMQLLQHLERIHVKYTFITELKTTLDDISRGSFQESPDPSVFPHVHSSPGALLTSTSVVLSKWVDLDCPVGKHACVLPSPDPLYPEEEEELEEEGGVAGRTVTEELLHGKEGERGKRWITVIPTNGNAETHAFPGLVLCTLSSLKMVLDVLEREL</sequence>
<feature type="chain" id="PRO_5042268873" evidence="1">
    <location>
        <begin position="20"/>
        <end position="241"/>
    </location>
</feature>
<keyword evidence="1" id="KW-0732">Signal</keyword>
<dbReference type="EMBL" id="JAROKS010000016">
    <property type="protein sequence ID" value="KAK1795318.1"/>
    <property type="molecule type" value="Genomic_DNA"/>
</dbReference>
<organism evidence="2 3">
    <name type="scientific">Electrophorus voltai</name>
    <dbReference type="NCBI Taxonomy" id="2609070"/>
    <lineage>
        <taxon>Eukaryota</taxon>
        <taxon>Metazoa</taxon>
        <taxon>Chordata</taxon>
        <taxon>Craniata</taxon>
        <taxon>Vertebrata</taxon>
        <taxon>Euteleostomi</taxon>
        <taxon>Actinopterygii</taxon>
        <taxon>Neopterygii</taxon>
        <taxon>Teleostei</taxon>
        <taxon>Ostariophysi</taxon>
        <taxon>Gymnotiformes</taxon>
        <taxon>Gymnotoidei</taxon>
        <taxon>Gymnotidae</taxon>
        <taxon>Electrophorus</taxon>
    </lineage>
</organism>
<dbReference type="Proteomes" id="UP001239994">
    <property type="component" value="Unassembled WGS sequence"/>
</dbReference>
<proteinExistence type="predicted"/>
<evidence type="ECO:0000313" key="3">
    <source>
        <dbReference type="Proteomes" id="UP001239994"/>
    </source>
</evidence>
<feature type="signal peptide" evidence="1">
    <location>
        <begin position="1"/>
        <end position="19"/>
    </location>
</feature>
<reference evidence="2" key="1">
    <citation type="submission" date="2023-03" db="EMBL/GenBank/DDBJ databases">
        <title>Electrophorus voltai genome.</title>
        <authorList>
            <person name="Bian C."/>
        </authorList>
    </citation>
    <scope>NUCLEOTIDE SEQUENCE</scope>
    <source>
        <strain evidence="2">CB-2022</strain>
        <tissue evidence="2">Muscle</tissue>
    </source>
</reference>
<evidence type="ECO:0000313" key="2">
    <source>
        <dbReference type="EMBL" id="KAK1795318.1"/>
    </source>
</evidence>
<keyword evidence="3" id="KW-1185">Reference proteome</keyword>
<name>A0AAD9DW34_9TELE</name>
<evidence type="ECO:0000256" key="1">
    <source>
        <dbReference type="SAM" id="SignalP"/>
    </source>
</evidence>
<comment type="caution">
    <text evidence="2">The sequence shown here is derived from an EMBL/GenBank/DDBJ whole genome shotgun (WGS) entry which is preliminary data.</text>
</comment>
<dbReference type="AlphaFoldDB" id="A0AAD9DW34"/>